<dbReference type="InterPro" id="IPR036264">
    <property type="entry name" value="Bact_exopeptidase_dim_dom"/>
</dbReference>
<dbReference type="NCBIfam" id="NF006365">
    <property type="entry name" value="PRK08588.1"/>
    <property type="match status" value="1"/>
</dbReference>
<keyword evidence="8" id="KW-0479">Metal-binding</keyword>
<keyword evidence="10" id="KW-0862">Zinc</keyword>
<keyword evidence="9" id="KW-0378">Hydrolase</keyword>
<keyword evidence="7" id="KW-0028">Amino-acid biosynthesis</keyword>
<evidence type="ECO:0000256" key="1">
    <source>
        <dbReference type="ARBA" id="ARBA00001941"/>
    </source>
</evidence>
<dbReference type="OrthoDB" id="7055905at2"/>
<comment type="caution">
    <text evidence="14">The sequence shown here is derived from an EMBL/GenBank/DDBJ whole genome shotgun (WGS) entry which is preliminary data.</text>
</comment>
<reference evidence="14 15" key="1">
    <citation type="submission" date="2017-10" db="EMBL/GenBank/DDBJ databases">
        <title>Bifidobacterium xylocopum sp. nov. and Bifidobacterium aemilianum sp. nov., from the carpenter bee (Xylocopa violacea) digestive tract.</title>
        <authorList>
            <person name="Alberoni D."/>
            <person name="Baffoni L."/>
            <person name="Di Gioia D."/>
            <person name="Gaggia F."/>
            <person name="Biavati B."/>
        </authorList>
    </citation>
    <scope>NUCLEOTIDE SEQUENCE [LARGE SCALE GENOMIC DNA]</scope>
    <source>
        <strain evidence="14 15">XV10</strain>
    </source>
</reference>
<proteinExistence type="inferred from homology"/>
<dbReference type="Gene3D" id="3.30.70.360">
    <property type="match status" value="1"/>
</dbReference>
<evidence type="ECO:0000256" key="9">
    <source>
        <dbReference type="ARBA" id="ARBA00022801"/>
    </source>
</evidence>
<evidence type="ECO:0000256" key="10">
    <source>
        <dbReference type="ARBA" id="ARBA00022833"/>
    </source>
</evidence>
<dbReference type="CDD" id="cd08659">
    <property type="entry name" value="M20_ArgE_DapE-like"/>
    <property type="match status" value="1"/>
</dbReference>
<evidence type="ECO:0000256" key="3">
    <source>
        <dbReference type="ARBA" id="ARBA00005130"/>
    </source>
</evidence>
<comment type="pathway">
    <text evidence="3">Amino-acid biosynthesis; L-lysine biosynthesis via DAP pathway; LL-2,6-diaminopimelate from (S)-tetrahydrodipicolinate (succinylase route): step 3/3.</text>
</comment>
<sequence length="408" mass="43942">MMTSEEKMEILRTLVAFKSVNGHELPVAQYLQGLLEKAGIASEIIPAGDDRAELVATLGSGHPVLAASGHMDVVDVNRDNWKTDPFTLTEMEDGDTLFGRGSTDMKSGLAAMVIALIELREENKPLKGTIKLLITSGEEVGQQGAELLQAKGYMKDVDALLIGEPSGYLAVYANKGELDLKIKVKGHAAHSSTPALGVNAVEALLEVLDQIKDEMHAKMAGTNNDVLGGTIFNIDVIKGGNQVNAIPADAEAEINIRTIPEFSNAEILTLVNGVIDRFNAGSKAQVSMDVDMDIIPVIGNKDSSLIKLAQKVAKPFMAKVEWPEEKLAKTKAMFEAAGIAFCTTELVTLGVSGGTDASKFLIDHPTGFDYLMLGPGSGTQHQDNEWVSKSMYLDFVELYKQLFEEYVG</sequence>
<dbReference type="SUPFAM" id="SSF53187">
    <property type="entry name" value="Zn-dependent exopeptidases"/>
    <property type="match status" value="1"/>
</dbReference>
<dbReference type="InterPro" id="IPR010182">
    <property type="entry name" value="ArgE/DapE"/>
</dbReference>
<comment type="cofactor">
    <cofactor evidence="1">
        <name>Co(2+)</name>
        <dbReference type="ChEBI" id="CHEBI:48828"/>
    </cofactor>
</comment>
<dbReference type="InterPro" id="IPR001160">
    <property type="entry name" value="Peptidase_M20C"/>
</dbReference>
<dbReference type="Pfam" id="PF07687">
    <property type="entry name" value="M20_dimer"/>
    <property type="match status" value="1"/>
</dbReference>
<keyword evidence="15" id="KW-1185">Reference proteome</keyword>
<dbReference type="AlphaFoldDB" id="A0A366K9I9"/>
<dbReference type="GO" id="GO:0009014">
    <property type="term" value="F:succinyl-diaminopimelate desuccinylase activity"/>
    <property type="evidence" value="ECO:0007669"/>
    <property type="project" value="UniProtKB-EC"/>
</dbReference>
<dbReference type="InterPro" id="IPR050072">
    <property type="entry name" value="Peptidase_M20A"/>
</dbReference>
<evidence type="ECO:0000313" key="14">
    <source>
        <dbReference type="EMBL" id="RBP97321.1"/>
    </source>
</evidence>
<dbReference type="EC" id="3.5.1.18" evidence="5"/>
<dbReference type="PRINTS" id="PR00934">
    <property type="entry name" value="XHISDIPTASE"/>
</dbReference>
<dbReference type="Gene3D" id="3.40.630.10">
    <property type="entry name" value="Zn peptidases"/>
    <property type="match status" value="1"/>
</dbReference>
<evidence type="ECO:0000259" key="13">
    <source>
        <dbReference type="Pfam" id="PF07687"/>
    </source>
</evidence>
<dbReference type="PANTHER" id="PTHR43808:SF8">
    <property type="entry name" value="PEPTIDASE M20 DIMERISATION DOMAIN-CONTAINING PROTEIN"/>
    <property type="match status" value="1"/>
</dbReference>
<comment type="cofactor">
    <cofactor evidence="2">
        <name>Zn(2+)</name>
        <dbReference type="ChEBI" id="CHEBI:29105"/>
    </cofactor>
</comment>
<dbReference type="RefSeq" id="WP_113860664.1">
    <property type="nucleotide sequence ID" value="NZ_PDCG01000009.1"/>
</dbReference>
<feature type="domain" description="Peptidase M20 dimerisation" evidence="13">
    <location>
        <begin position="172"/>
        <end position="276"/>
    </location>
</feature>
<protein>
    <recommendedName>
        <fullName evidence="6">Probable succinyl-diaminopimelate desuccinylase</fullName>
        <ecNumber evidence="5">3.5.1.18</ecNumber>
    </recommendedName>
</protein>
<accession>A0A366K9I9</accession>
<dbReference type="InterPro" id="IPR002933">
    <property type="entry name" value="Peptidase_M20"/>
</dbReference>
<dbReference type="Proteomes" id="UP000252530">
    <property type="component" value="Unassembled WGS sequence"/>
</dbReference>
<comment type="similarity">
    <text evidence="4">Belongs to the peptidase M20A family.</text>
</comment>
<dbReference type="NCBIfam" id="TIGR01910">
    <property type="entry name" value="DapE-ArgE"/>
    <property type="match status" value="1"/>
</dbReference>
<dbReference type="Pfam" id="PF01546">
    <property type="entry name" value="Peptidase_M20"/>
    <property type="match status" value="1"/>
</dbReference>
<dbReference type="GO" id="GO:0009089">
    <property type="term" value="P:lysine biosynthetic process via diaminopimelate"/>
    <property type="evidence" value="ECO:0007669"/>
    <property type="project" value="UniProtKB-UniPathway"/>
</dbReference>
<evidence type="ECO:0000256" key="11">
    <source>
        <dbReference type="ARBA" id="ARBA00023285"/>
    </source>
</evidence>
<evidence type="ECO:0000313" key="15">
    <source>
        <dbReference type="Proteomes" id="UP000252530"/>
    </source>
</evidence>
<evidence type="ECO:0000256" key="6">
    <source>
        <dbReference type="ARBA" id="ARBA00016853"/>
    </source>
</evidence>
<gene>
    <name evidence="14" type="ORF">CRD60_07540</name>
</gene>
<name>A0A366K9I9_9BIFI</name>
<organism evidence="14 15">
    <name type="scientific">Bifidobacterium aemilianum</name>
    <dbReference type="NCBI Taxonomy" id="2493120"/>
    <lineage>
        <taxon>Bacteria</taxon>
        <taxon>Bacillati</taxon>
        <taxon>Actinomycetota</taxon>
        <taxon>Actinomycetes</taxon>
        <taxon>Bifidobacteriales</taxon>
        <taxon>Bifidobacteriaceae</taxon>
        <taxon>Bifidobacterium</taxon>
    </lineage>
</organism>
<evidence type="ECO:0000256" key="4">
    <source>
        <dbReference type="ARBA" id="ARBA00006247"/>
    </source>
</evidence>
<evidence type="ECO:0000256" key="12">
    <source>
        <dbReference type="ARBA" id="ARBA00051301"/>
    </source>
</evidence>
<keyword evidence="11" id="KW-0170">Cobalt</keyword>
<evidence type="ECO:0000256" key="2">
    <source>
        <dbReference type="ARBA" id="ARBA00001947"/>
    </source>
</evidence>
<dbReference type="UniPathway" id="UPA00034">
    <property type="reaction ID" value="UER00021"/>
</dbReference>
<dbReference type="SUPFAM" id="SSF55031">
    <property type="entry name" value="Bacterial exopeptidase dimerisation domain"/>
    <property type="match status" value="1"/>
</dbReference>
<evidence type="ECO:0000256" key="7">
    <source>
        <dbReference type="ARBA" id="ARBA00022605"/>
    </source>
</evidence>
<dbReference type="EMBL" id="PDCG01000009">
    <property type="protein sequence ID" value="RBP97321.1"/>
    <property type="molecule type" value="Genomic_DNA"/>
</dbReference>
<dbReference type="GO" id="GO:0046872">
    <property type="term" value="F:metal ion binding"/>
    <property type="evidence" value="ECO:0007669"/>
    <property type="project" value="UniProtKB-KW"/>
</dbReference>
<dbReference type="GO" id="GO:0006508">
    <property type="term" value="P:proteolysis"/>
    <property type="evidence" value="ECO:0007669"/>
    <property type="project" value="InterPro"/>
</dbReference>
<evidence type="ECO:0000256" key="8">
    <source>
        <dbReference type="ARBA" id="ARBA00022723"/>
    </source>
</evidence>
<dbReference type="PROSITE" id="PS00759">
    <property type="entry name" value="ARGE_DAPE_CPG2_2"/>
    <property type="match status" value="1"/>
</dbReference>
<evidence type="ECO:0000256" key="5">
    <source>
        <dbReference type="ARBA" id="ARBA00011921"/>
    </source>
</evidence>
<comment type="catalytic activity">
    <reaction evidence="12">
        <text>N-succinyl-(2S,6S)-2,6-diaminopimelate + H2O = (2S,6S)-2,6-diaminopimelate + succinate</text>
        <dbReference type="Rhea" id="RHEA:22608"/>
        <dbReference type="ChEBI" id="CHEBI:15377"/>
        <dbReference type="ChEBI" id="CHEBI:30031"/>
        <dbReference type="ChEBI" id="CHEBI:57609"/>
        <dbReference type="ChEBI" id="CHEBI:58087"/>
        <dbReference type="EC" id="3.5.1.18"/>
    </reaction>
</comment>
<dbReference type="PANTHER" id="PTHR43808">
    <property type="entry name" value="ACETYLORNITHINE DEACETYLASE"/>
    <property type="match status" value="1"/>
</dbReference>
<dbReference type="InterPro" id="IPR011650">
    <property type="entry name" value="Peptidase_M20_dimer"/>
</dbReference>
<dbReference type="InterPro" id="IPR001261">
    <property type="entry name" value="ArgE/DapE_CS"/>
</dbReference>